<comment type="caution">
    <text evidence="3">The sequence shown here is derived from an EMBL/GenBank/DDBJ whole genome shotgun (WGS) entry which is preliminary data.</text>
</comment>
<feature type="compositionally biased region" description="Low complexity" evidence="1">
    <location>
        <begin position="24"/>
        <end position="36"/>
    </location>
</feature>
<protein>
    <submittedName>
        <fullName evidence="3">DotI/IcmL/TraM family protein</fullName>
    </submittedName>
</protein>
<keyword evidence="4" id="KW-1185">Reference proteome</keyword>
<accession>A0A9X2IAV8</accession>
<evidence type="ECO:0000313" key="3">
    <source>
        <dbReference type="EMBL" id="MCL9683915.1"/>
    </source>
</evidence>
<feature type="region of interest" description="Disordered" evidence="1">
    <location>
        <begin position="24"/>
        <end position="87"/>
    </location>
</feature>
<evidence type="ECO:0000256" key="1">
    <source>
        <dbReference type="SAM" id="MobiDB-lite"/>
    </source>
</evidence>
<feature type="compositionally biased region" description="Polar residues" evidence="1">
    <location>
        <begin position="37"/>
        <end position="56"/>
    </location>
</feature>
<name>A0A9X2IAV8_9GAMM</name>
<proteinExistence type="predicted"/>
<feature type="signal peptide" evidence="2">
    <location>
        <begin position="1"/>
        <end position="20"/>
    </location>
</feature>
<feature type="region of interest" description="Disordered" evidence="1">
    <location>
        <begin position="247"/>
        <end position="303"/>
    </location>
</feature>
<dbReference type="CDD" id="cd16385">
    <property type="entry name" value="IcmL"/>
    <property type="match status" value="1"/>
</dbReference>
<dbReference type="AlphaFoldDB" id="A0A9X2IAV8"/>
<feature type="compositionally biased region" description="Low complexity" evidence="1">
    <location>
        <begin position="260"/>
        <end position="288"/>
    </location>
</feature>
<sequence>MRKTMLWGALLTLICTQVQAEVTPQPTQSQTPGSTTAPVTNNPSNQEPVVIQNNSNTQPLQGTQQGQPKVVQPGQNIQNPQQTQPVQQIPAVQTQTTVQPQAQTAPVINCDFKIPASTKTVEQSLVLTWAEKAATQAFDFDPTSLDTQMQKLKACFTDQGWTGFSSALEKSGNLDAIKTQKLTVSSQLDGQAQVTEAKDNQWKITLPLQVVYQNDKEKVTQLLSVNLTVGRKVNGDLGIAQMIATPRTSTSNALQQSNSTTTPNEATGNTTAPTSATPTPSNTAGSPTETPATNQPANTPATH</sequence>
<gene>
    <name evidence="3" type="ORF">LOX96_07410</name>
</gene>
<dbReference type="Proteomes" id="UP001139721">
    <property type="component" value="Unassembled WGS sequence"/>
</dbReference>
<dbReference type="EMBL" id="JAJKBJ010000007">
    <property type="protein sequence ID" value="MCL9683915.1"/>
    <property type="molecule type" value="Genomic_DNA"/>
</dbReference>
<feature type="compositionally biased region" description="Polar residues" evidence="1">
    <location>
        <begin position="247"/>
        <end position="259"/>
    </location>
</feature>
<feature type="compositionally biased region" description="Polar residues" evidence="1">
    <location>
        <begin position="289"/>
        <end position="303"/>
    </location>
</feature>
<feature type="compositionally biased region" description="Low complexity" evidence="1">
    <location>
        <begin position="57"/>
        <end position="87"/>
    </location>
</feature>
<dbReference type="InterPro" id="IPR021055">
    <property type="entry name" value="T4BSS_IcmL/DotI"/>
</dbReference>
<organism evidence="3 4">
    <name type="scientific">Legionella maioricensis</name>
    <dbReference type="NCBI Taxonomy" id="2896528"/>
    <lineage>
        <taxon>Bacteria</taxon>
        <taxon>Pseudomonadati</taxon>
        <taxon>Pseudomonadota</taxon>
        <taxon>Gammaproteobacteria</taxon>
        <taxon>Legionellales</taxon>
        <taxon>Legionellaceae</taxon>
        <taxon>Legionella</taxon>
    </lineage>
</organism>
<evidence type="ECO:0000256" key="2">
    <source>
        <dbReference type="SAM" id="SignalP"/>
    </source>
</evidence>
<evidence type="ECO:0000313" key="4">
    <source>
        <dbReference type="Proteomes" id="UP001139721"/>
    </source>
</evidence>
<reference evidence="3" key="1">
    <citation type="submission" date="2021-11" db="EMBL/GenBank/DDBJ databases">
        <title>Legionella maioricencis sp. nov., a new species isolated from hot water samples in Mallorca.</title>
        <authorList>
            <person name="Crespi S."/>
            <person name="Drasar V."/>
            <person name="Salva-Serra F."/>
            <person name="Jaen-Luchoro D."/>
            <person name="Pineiro-Iglesias B."/>
            <person name="Aliaga F."/>
            <person name="Fernandez-Juarez V."/>
            <person name="Coll G."/>
            <person name="Moore E.R.B."/>
            <person name="Bennasar-Figueras A."/>
        </authorList>
    </citation>
    <scope>NUCLEOTIDE SEQUENCE</scope>
    <source>
        <strain evidence="3">HCPI-6</strain>
    </source>
</reference>
<dbReference type="Pfam" id="PF11393">
    <property type="entry name" value="T4BSS_DotI_IcmL"/>
    <property type="match status" value="1"/>
</dbReference>
<feature type="chain" id="PRO_5040742164" evidence="2">
    <location>
        <begin position="21"/>
        <end position="303"/>
    </location>
</feature>
<keyword evidence="2" id="KW-0732">Signal</keyword>
<dbReference type="RefSeq" id="WP_250422892.1">
    <property type="nucleotide sequence ID" value="NZ_JAJKBJ010000007.1"/>
</dbReference>